<evidence type="ECO:0000313" key="54">
    <source>
        <dbReference type="EMBL" id="ANO81671.1"/>
    </source>
</evidence>
<accession>A0A1B0Z5J8</accession>
<dbReference type="InterPro" id="IPR043502">
    <property type="entry name" value="DNA/RNA_pol_sf"/>
</dbReference>
<evidence type="ECO:0000256" key="42">
    <source>
        <dbReference type="ARBA" id="ARBA00023258"/>
    </source>
</evidence>
<dbReference type="InterPro" id="IPR043128">
    <property type="entry name" value="Rev_trsase/Diguanyl_cyclase"/>
</dbReference>
<keyword evidence="18" id="KW-0808">Transferase</keyword>
<evidence type="ECO:0000259" key="52">
    <source>
        <dbReference type="PROSITE" id="PS51693"/>
    </source>
</evidence>
<feature type="transmembrane region" description="Helical" evidence="49">
    <location>
        <begin position="1756"/>
        <end position="1776"/>
    </location>
</feature>
<keyword evidence="23" id="KW-0378">Hydrolase</keyword>
<dbReference type="GO" id="GO:0003968">
    <property type="term" value="F:RNA-directed RNA polymerase activity"/>
    <property type="evidence" value="ECO:0007669"/>
    <property type="project" value="UniProtKB-KW"/>
</dbReference>
<dbReference type="Pfam" id="PF07652">
    <property type="entry name" value="Flavi_DEAD"/>
    <property type="match status" value="1"/>
</dbReference>
<dbReference type="CDD" id="cd23203">
    <property type="entry name" value="Pegivirus_RdRp"/>
    <property type="match status" value="1"/>
</dbReference>
<dbReference type="GO" id="GO:0008270">
    <property type="term" value="F:zinc ion binding"/>
    <property type="evidence" value="ECO:0007669"/>
    <property type="project" value="InterPro"/>
</dbReference>
<evidence type="ECO:0000256" key="17">
    <source>
        <dbReference type="ARBA" id="ARBA00022670"/>
    </source>
</evidence>
<keyword evidence="39" id="KW-0325">Glycoprotein</keyword>
<feature type="domain" description="Peptidase C18" evidence="52">
    <location>
        <begin position="864"/>
        <end position="989"/>
    </location>
</feature>
<dbReference type="Pfam" id="PF00998">
    <property type="entry name" value="RdRP_3"/>
    <property type="match status" value="1"/>
</dbReference>
<dbReference type="InterPro" id="IPR043504">
    <property type="entry name" value="Peptidase_S1_PA_chymotrypsin"/>
</dbReference>
<evidence type="ECO:0000256" key="3">
    <source>
        <dbReference type="ARBA" id="ARBA00004182"/>
    </source>
</evidence>
<keyword evidence="41" id="KW-1035">Host cytoplasm</keyword>
<proteinExistence type="predicted"/>
<feature type="domain" description="Helicase ATP-binding" evidence="51">
    <location>
        <begin position="1178"/>
        <end position="1317"/>
    </location>
</feature>
<comment type="catalytic activity">
    <reaction evidence="47">
        <text>ATP + H2O = ADP + phosphate + H(+)</text>
        <dbReference type="Rhea" id="RHEA:13065"/>
        <dbReference type="ChEBI" id="CHEBI:15377"/>
        <dbReference type="ChEBI" id="CHEBI:15378"/>
        <dbReference type="ChEBI" id="CHEBI:30616"/>
        <dbReference type="ChEBI" id="CHEBI:43474"/>
        <dbReference type="ChEBI" id="CHEBI:456216"/>
        <dbReference type="EC" id="3.6.4.13"/>
    </reaction>
</comment>
<keyword evidence="27" id="KW-0720">Serine protease</keyword>
<dbReference type="Pfam" id="PF12786">
    <property type="entry name" value="GBV-C_env"/>
    <property type="match status" value="2"/>
</dbReference>
<keyword evidence="13" id="KW-1048">Host nucleus</keyword>
<keyword evidence="16" id="KW-1090">Inhibition of host innate immune response by virus</keyword>
<dbReference type="InterPro" id="IPR038170">
    <property type="entry name" value="NS5A_1a_sf"/>
</dbReference>
<dbReference type="Pfam" id="PF08300">
    <property type="entry name" value="HCV_NS5a_1a"/>
    <property type="match status" value="1"/>
</dbReference>
<dbReference type="InterPro" id="IPR013193">
    <property type="entry name" value="HCV_NS5a_1B_dom"/>
</dbReference>
<evidence type="ECO:0000256" key="28">
    <source>
        <dbReference type="ARBA" id="ARBA00022830"/>
    </source>
</evidence>
<evidence type="ECO:0000256" key="25">
    <source>
        <dbReference type="ARBA" id="ARBA00022806"/>
    </source>
</evidence>
<feature type="region of interest" description="Disordered" evidence="48">
    <location>
        <begin position="1658"/>
        <end position="1684"/>
    </location>
</feature>
<dbReference type="GO" id="GO:0019062">
    <property type="term" value="P:virion attachment to host cell"/>
    <property type="evidence" value="ECO:0007669"/>
    <property type="project" value="UniProtKB-KW"/>
</dbReference>
<feature type="transmembrane region" description="Helical" evidence="49">
    <location>
        <begin position="1873"/>
        <end position="1900"/>
    </location>
</feature>
<dbReference type="GO" id="GO:0046718">
    <property type="term" value="P:symbiont entry into host cell"/>
    <property type="evidence" value="ECO:0007669"/>
    <property type="project" value="UniProtKB-KW"/>
</dbReference>
<evidence type="ECO:0000256" key="46">
    <source>
        <dbReference type="ARBA" id="ARBA00047631"/>
    </source>
</evidence>
<evidence type="ECO:0000256" key="35">
    <source>
        <dbReference type="ARBA" id="ARBA00023039"/>
    </source>
</evidence>
<evidence type="ECO:0000256" key="5">
    <source>
        <dbReference type="ARBA" id="ARBA00004291"/>
    </source>
</evidence>
<evidence type="ECO:0000256" key="15">
    <source>
        <dbReference type="ARBA" id="ARBA00022595"/>
    </source>
</evidence>
<dbReference type="GO" id="GO:0039654">
    <property type="term" value="P:fusion of virus membrane with host endosome membrane"/>
    <property type="evidence" value="ECO:0007669"/>
    <property type="project" value="UniProtKB-KW"/>
</dbReference>
<dbReference type="GO" id="GO:0006508">
    <property type="term" value="P:proteolysis"/>
    <property type="evidence" value="ECO:0007669"/>
    <property type="project" value="UniProtKB-KW"/>
</dbReference>
<dbReference type="SUPFAM" id="SSF50494">
    <property type="entry name" value="Trypsin-like serine proteases"/>
    <property type="match status" value="1"/>
</dbReference>
<evidence type="ECO:0000256" key="31">
    <source>
        <dbReference type="ARBA" id="ARBA00022870"/>
    </source>
</evidence>
<keyword evidence="44" id="KW-1160">Virus entry into host cell</keyword>
<dbReference type="Gene3D" id="2.20.25.210">
    <property type="entry name" value="Hepatitis C NS5A, domain 1B"/>
    <property type="match status" value="1"/>
</dbReference>
<evidence type="ECO:0000256" key="11">
    <source>
        <dbReference type="ARBA" id="ARBA00022510"/>
    </source>
</evidence>
<keyword evidence="22" id="KW-0547">Nucleotide-binding</keyword>
<evidence type="ECO:0000256" key="40">
    <source>
        <dbReference type="ARBA" id="ARBA00023184"/>
    </source>
</evidence>
<keyword evidence="12" id="KW-0167">Capsid protein</keyword>
<dbReference type="InterPro" id="IPR024347">
    <property type="entry name" value="GB_virus_envelope"/>
</dbReference>
<keyword evidence="45" id="KW-0407">Ion channel</keyword>
<dbReference type="GO" id="GO:0004252">
    <property type="term" value="F:serine-type endopeptidase activity"/>
    <property type="evidence" value="ECO:0007669"/>
    <property type="project" value="InterPro"/>
</dbReference>
<dbReference type="InterPro" id="IPR011492">
    <property type="entry name" value="Flavi_DEAD"/>
</dbReference>
<feature type="transmembrane region" description="Helical" evidence="49">
    <location>
        <begin position="702"/>
        <end position="720"/>
    </location>
</feature>
<evidence type="ECO:0000256" key="18">
    <source>
        <dbReference type="ARBA" id="ARBA00022679"/>
    </source>
</evidence>
<evidence type="ECO:0000259" key="50">
    <source>
        <dbReference type="PROSITE" id="PS50507"/>
    </source>
</evidence>
<evidence type="ECO:0000256" key="23">
    <source>
        <dbReference type="ARBA" id="ARBA00022801"/>
    </source>
</evidence>
<dbReference type="PROSITE" id="PS51822">
    <property type="entry name" value="HV_PV_NS3_PRO"/>
    <property type="match status" value="1"/>
</dbReference>
<dbReference type="PROSITE" id="PS50507">
    <property type="entry name" value="RDRP_SSRNA_POS"/>
    <property type="match status" value="1"/>
</dbReference>
<feature type="transmembrane region" description="Helical" evidence="49">
    <location>
        <begin position="727"/>
        <end position="747"/>
    </location>
</feature>
<evidence type="ECO:0000256" key="1">
    <source>
        <dbReference type="ARBA" id="ARBA00004147"/>
    </source>
</evidence>
<dbReference type="Gene3D" id="1.10.820.10">
    <property type="entry name" value="RNA Helicase Chain A , domain 3"/>
    <property type="match status" value="1"/>
</dbReference>
<evidence type="ECO:0000256" key="49">
    <source>
        <dbReference type="SAM" id="Phobius"/>
    </source>
</evidence>
<evidence type="ECO:0000256" key="20">
    <source>
        <dbReference type="ARBA" id="ARBA00022695"/>
    </source>
</evidence>
<keyword evidence="35" id="KW-1182">Viral ion channel</keyword>
<dbReference type="GO" id="GO:0015267">
    <property type="term" value="F:channel activity"/>
    <property type="evidence" value="ECO:0007669"/>
    <property type="project" value="UniProtKB-KW"/>
</dbReference>
<keyword evidence="17" id="KW-0645">Protease</keyword>
<evidence type="ECO:0000256" key="43">
    <source>
        <dbReference type="ARBA" id="ARBA00023280"/>
    </source>
</evidence>
<evidence type="ECO:0000313" key="55">
    <source>
        <dbReference type="Proteomes" id="UP000204066"/>
    </source>
</evidence>
<evidence type="ECO:0000256" key="24">
    <source>
        <dbReference type="ARBA" id="ARBA00022804"/>
    </source>
</evidence>
<keyword evidence="24" id="KW-1161">Viral attachment to host cell</keyword>
<keyword evidence="31" id="KW-1043">Host membrane</keyword>
<dbReference type="KEGG" id="vg:36137311"/>
<feature type="transmembrane region" description="Helical" evidence="49">
    <location>
        <begin position="2952"/>
        <end position="2971"/>
    </location>
</feature>
<evidence type="ECO:0000256" key="32">
    <source>
        <dbReference type="ARBA" id="ARBA00022884"/>
    </source>
</evidence>
<feature type="transmembrane region" description="Helical" evidence="49">
    <location>
        <begin position="772"/>
        <end position="793"/>
    </location>
</feature>
<dbReference type="EMBL" id="KU351669">
    <property type="protein sequence ID" value="ANO81671.1"/>
    <property type="molecule type" value="Genomic_RNA"/>
</dbReference>
<dbReference type="RefSeq" id="YP_009361867.1">
    <property type="nucleotide sequence ID" value="NC_034442.1"/>
</dbReference>
<feature type="domain" description="RdRp catalytic" evidence="50">
    <location>
        <begin position="2609"/>
        <end position="2723"/>
    </location>
</feature>
<dbReference type="GeneID" id="36137311"/>
<evidence type="ECO:0000256" key="14">
    <source>
        <dbReference type="ARBA" id="ARBA00022581"/>
    </source>
</evidence>
<dbReference type="Gene3D" id="2.40.10.10">
    <property type="entry name" value="Trypsin-like serine proteases"/>
    <property type="match status" value="1"/>
</dbReference>
<keyword evidence="33" id="KW-0693">Viral RNA replication</keyword>
<dbReference type="Pfam" id="PF01538">
    <property type="entry name" value="HCV_NS2"/>
    <property type="match status" value="1"/>
</dbReference>
<keyword evidence="20" id="KW-0548">Nucleotidyltransferase</keyword>
<sequence>MLLPFLLVLPLVGGARTPASHACMVDGSFVLSNCCSPFDVYYCLPCGCLVRPGCTVCTDTCWDVYVPGVAVRPGCAPGELLGRVGGAFVPLAWAGYASGVLGLGEVYSAFVGSAFILRRAYSHPPNLTCAFDCQIPLLWLPIKAPEAATLAYQLFSWVVSIPVKILRSLSVGSVGVVLLALLLGLEQRVVQALLLLAAAGVAGASTDAELFSCLGCNGTWPVGNRSQVSLCKNGVWRWKAPCIVTPNYEEWGLLCPNTTNKYHCRFGSKVWTGNESAYKLVPFPYSALCSVTGRLPNGSDGVKCRSCLVDRRPSSCGCCWSDCWDTTLRKDLSFDRCGAGPRLTLNLTAIPDPTGRAGQRSGRRRRHYLTWGYPGGYWFRKYLGRWAPSNPDLRVPTMATPTREPGVIRDPYVVTVIGSDSHYVKCPTRLPPNGTWFRIPGLPSNVCLPFADLFSWPRTAELPDDLWRHCFEALITYPGSVLTCPGVAWDSPLSSDGMLHVGPRLQQIDEYTDQFPSAWFLIDFMFVILFLMKLAEARLVPLITVLVWWGFHNVVFVESCALAPVQQFFTAAWGNATAQWEKINNYTKGFSSRGQQFSEDWVLVWGNFSQAVQGFGSSLQRLFASAESVPRGELLRLFFACVQNGGCPAPTLPCTDPPVIVTSYSFWDWVSWLASYLPKVEAAFSPHLLGGPMVGWASRQEGIEFVLAFLCALAYLHVLAPGRLAALLAYKLAGGMPAAVLMAWLAWSRQGHAVSGLTVCLELGPTFFNANWFTWTMSIIASWGIVTLALLTVRGRAAKLEWYGVWCIAYAKARWVVRASPVGPFARLQSLWGLWYLASLVYPVECSRVALSLVCCGGFFDLVDAIFESAVCTHTNLARLAKLLDRLAEIGETRAVRACLESCARRGVWFYDHKGHVGQSLAEWLRKVHGALEPAGVTPTDCFYYRDTAYTLQCGMTIRGLPVVARCGDMALIGVLRNLADLPPGFTPCAPIVVKKAGKGTLKVILTSLTGRDSDRTDGNICVLGTATTRSMGTCVAGVMYTSFHSSNGRTLAGPDGPLNPRWTSTSEDVAVYPVPLGMKCLDICGCSPGSVWVLRNDGALCHAEASLPQRLAHLDVSMDVGYFLGSSGSPILCDRGHAVGMLVAMKTMGHRAVSARFVVPWANMPQEVRVRREPAPVPAPGCYAEKPLFCPTGSGKTTKIPLGYVAQGHRVLVLNPSVATMSAIGDYVANLAGQAPSVYAGHGQNAISRTTDSKLTYCTYGRFLTAPGLRLMNCDVVICDECHSSDPTVLLGIGMVRLKAQEHGVKLVLFATATPPGTPMVPHPDIEEVRVDASGDFPFYGHKLKLETLKHGRHLIFCHSRSETERVALALVSHGVKAVFHYRGRDVGAIPASGDLVVVSTDALCTGYTGDFDTVTDCGMMVVEEVVVTLTPTIDVVTRVRPVSADVAMQRRGRCGRGRRGTYYHLGGAPTPVGIVSSGAVWSAMEAAITWYNMSCRHAEEVLRLFGECPYTSHLPSCLSDARVFMEGLVPFVTNENVTRCRDAGVSWPLLTGVQLLACRQSPNCSPPSDDPRWVGVEGTDPCPLLFSWGGKRPDRTCSHHIAEDLCRRLGEGDGERETGTGPILLVGCAVAAAVYIADHTGSLVVITGWSVGTGGSPAHPTRLDRCEPSPTAQEDTVGPPRGGLEDIKVAVEELEKTVGWEGFAAAWQVVTSNFSTTTANMVDAWYTMWGGLMSAGGRPAPPPQAMRETFIKGWGVFASNVNIIITGLTAAWAAARNPPLATAASGLLGIELGFPLEARLAAGLLVAGLGTAIGTPVVGCAMGGAFLAGGALGGLGPLSLLAALGCGWEATVCAADAVYNIMTGKRDELNYWALVPVLAAPGAGVAGAALGLVLGMAVKNTHVEDWLNRLLSTLPKGTSLPDNFFIHQGIEEQVRALLRRLSLSRLLARLCECATQPEESMCGAVVDLFWAVKRFVNWLITWLRARLPAVRLPIASCSPGYPVKGPWRGTGILEARCACGCVVTGSAREGRLRNLHWSGKFCRHYFLGTVPVNCLGRVSDVTPDPPDDDRVIVVAYGIGDYIKAYQKGGMVTVLASTTATLTRVGLWACLKSVPLFVDGRPACWGADCAAPCFPYGDGCEVLLNGELVVLPHILEGPIRPPPGAEFSSSVSEPTQEPGTLVQNFDEELEDFVKKLGVTSVSRPETVPVGSPVLELETWLQSCDEDQRSVLSTSAADELEEASDVARRLEALSPYQKTAESVETSLQETGGLITRLQEHVATTSKLLVRTAVAAVEAPRETIARRFRSLREVRAAGGKCSVWRLVQRCCGEDRSFSVNLPHTANVGELLTASGWKFTANHIPFIDGEPASLTEVLGSYPSRVTEVVLDCGPLCGDKPCGYSYVWSGLPLAVGSGRPLPLHRPEGTFVQASSSRVYCTDPRDVGERVEKVTICQRELVVDSFFDAVYKDALGLARTIAPLDGWSFEEAVAKLRSGAASGHNAPVTVAGLKRGEGKHHVEECRRQLLEGVGYHPFMLTAKQEVFYQDKKTKKPPRLIVFPSLEFRVVEKMAFGDPSRVPKAVLGSAYGFQYTPFERVKVLTDMWKSKRNPCAIVVDAKCFDSSITPGDVERETELYCAAYRDSALIRAISRHYAHGPMVNNRGVWVGERNCRASGVLTTSSSNCLTCYLKVKAATRKVKLKNASLLIHGDDCIIICERELPDDICDQLRAALLAYGYDCEPTVHSSLDTAVTCSAFLAECKVHGGARINFLSTDMRRALARACGGYGDGAACAAGYTIQYPHHPITRYVLIPLLLGMIFARGGNPTDEITCNVRGNSCHFPLVKLPQILVGLHGPSCLQVVSDSTKTLVETNAALQALGMRGLGYYRKRVATLRVRLTRAGGDWAMLARALLWHPASKPMVITPLACDALQYCITHPYMGEALHYRSRLVRPWWVLPFWAILGACTLVCVLVC</sequence>
<keyword evidence="42" id="KW-0922">Interferon antiviral system evasion</keyword>
<keyword evidence="11" id="KW-1170">Fusion of virus membrane with host endosomal membrane</keyword>
<dbReference type="GO" id="GO:0039694">
    <property type="term" value="P:viral RNA genome replication"/>
    <property type="evidence" value="ECO:0007669"/>
    <property type="project" value="InterPro"/>
</dbReference>
<dbReference type="Proteomes" id="UP000204066">
    <property type="component" value="Segment"/>
</dbReference>
<keyword evidence="15" id="KW-1162">Viral penetration into host cytoplasm</keyword>
<dbReference type="InterPro" id="IPR007094">
    <property type="entry name" value="RNA-dir_pol_PSvirus"/>
</dbReference>
<keyword evidence="34 49" id="KW-1133">Transmembrane helix</keyword>
<dbReference type="PROSITE" id="PS51693">
    <property type="entry name" value="HCV_NS2_PRO"/>
    <property type="match status" value="1"/>
</dbReference>
<evidence type="ECO:0000259" key="53">
    <source>
        <dbReference type="PROSITE" id="PS51822"/>
    </source>
</evidence>
<evidence type="ECO:0000256" key="16">
    <source>
        <dbReference type="ARBA" id="ARBA00022632"/>
    </source>
</evidence>
<evidence type="ECO:0000256" key="13">
    <source>
        <dbReference type="ARBA" id="ARBA00022562"/>
    </source>
</evidence>
<feature type="transmembrane region" description="Helical" evidence="49">
    <location>
        <begin position="1805"/>
        <end position="1830"/>
    </location>
</feature>
<protein>
    <recommendedName>
        <fullName evidence="6">Genome polyprotein</fullName>
    </recommendedName>
</protein>
<evidence type="ECO:0000256" key="44">
    <source>
        <dbReference type="ARBA" id="ARBA00023296"/>
    </source>
</evidence>
<feature type="domain" description="Peptidase S29" evidence="53">
    <location>
        <begin position="989"/>
        <end position="1172"/>
    </location>
</feature>
<name>A0A1B0Z5J8_9FLAV</name>
<evidence type="ECO:0000256" key="6">
    <source>
        <dbReference type="ARBA" id="ARBA00020107"/>
    </source>
</evidence>
<evidence type="ECO:0000256" key="48">
    <source>
        <dbReference type="SAM" id="MobiDB-lite"/>
    </source>
</evidence>
<dbReference type="InterPro" id="IPR002518">
    <property type="entry name" value="HCV_NS2"/>
</dbReference>
<dbReference type="SUPFAM" id="SSF52540">
    <property type="entry name" value="P-loop containing nucleoside triphosphate hydrolases"/>
    <property type="match status" value="1"/>
</dbReference>
<dbReference type="GO" id="GO:0042025">
    <property type="term" value="C:host cell nucleus"/>
    <property type="evidence" value="ECO:0007669"/>
    <property type="project" value="UniProtKB-SubCell"/>
</dbReference>
<evidence type="ECO:0000256" key="27">
    <source>
        <dbReference type="ARBA" id="ARBA00022825"/>
    </source>
</evidence>
<evidence type="ECO:0000256" key="26">
    <source>
        <dbReference type="ARBA" id="ARBA00022807"/>
    </source>
</evidence>
<evidence type="ECO:0000256" key="39">
    <source>
        <dbReference type="ARBA" id="ARBA00023180"/>
    </source>
</evidence>
<dbReference type="Pfam" id="PF08301">
    <property type="entry name" value="HCV_NS5a_1b"/>
    <property type="match status" value="1"/>
</dbReference>
<evidence type="ECO:0000256" key="12">
    <source>
        <dbReference type="ARBA" id="ARBA00022561"/>
    </source>
</evidence>
<dbReference type="Pfam" id="PF02907">
    <property type="entry name" value="Peptidase_S29"/>
    <property type="match status" value="1"/>
</dbReference>
<evidence type="ECO:0000256" key="22">
    <source>
        <dbReference type="ARBA" id="ARBA00022741"/>
    </source>
</evidence>
<evidence type="ECO:0000256" key="38">
    <source>
        <dbReference type="ARBA" id="ARBA00023136"/>
    </source>
</evidence>
<evidence type="ECO:0000256" key="41">
    <source>
        <dbReference type="ARBA" id="ARBA00023200"/>
    </source>
</evidence>
<keyword evidence="37" id="KW-0406">Ion transport</keyword>
<dbReference type="InterPro" id="IPR004109">
    <property type="entry name" value="HepC_NS3_protease"/>
</dbReference>
<keyword evidence="55" id="KW-1185">Reference proteome</keyword>
<keyword evidence="28" id="KW-1114">Inhibition of host interferon signaling pathway by virus</keyword>
<dbReference type="GO" id="GO:0039502">
    <property type="term" value="P:symbiont-mediated suppression of host type I interferon-mediated signaling pathway"/>
    <property type="evidence" value="ECO:0007669"/>
    <property type="project" value="UniProtKB-KW"/>
</dbReference>
<dbReference type="InterPro" id="IPR014001">
    <property type="entry name" value="Helicase_ATP-bd"/>
</dbReference>
<dbReference type="GO" id="GO:0017111">
    <property type="term" value="F:ribonucleoside triphosphate phosphatase activity"/>
    <property type="evidence" value="ECO:0007669"/>
    <property type="project" value="UniProtKB-EC"/>
</dbReference>
<keyword evidence="14" id="KW-0945">Host-virus interaction</keyword>
<evidence type="ECO:0000256" key="21">
    <source>
        <dbReference type="ARBA" id="ARBA00022723"/>
    </source>
</evidence>
<keyword evidence="10" id="KW-1168">Fusion of virus membrane with host membrane</keyword>
<dbReference type="InterPro" id="IPR002166">
    <property type="entry name" value="RNA_pol_HCV"/>
</dbReference>
<dbReference type="PROSITE" id="PS51192">
    <property type="entry name" value="HELICASE_ATP_BIND_1"/>
    <property type="match status" value="1"/>
</dbReference>
<dbReference type="GO" id="GO:0034220">
    <property type="term" value="P:monoatomic ion transmembrane transport"/>
    <property type="evidence" value="ECO:0007669"/>
    <property type="project" value="UniProtKB-KW"/>
</dbReference>
<evidence type="ECO:0000256" key="10">
    <source>
        <dbReference type="ARBA" id="ARBA00022506"/>
    </source>
</evidence>
<reference evidence="54 55" key="1">
    <citation type="journal article" date="2016" name="Emerg. Infect. Dis.">
        <title>Pegivirus Infection in Domestic Pigs, Germany.</title>
        <authorList>
            <person name="Baechlein C."/>
            <person name="Grundhoff A."/>
            <person name="Fischer N."/>
            <person name="Alawi M."/>
            <person name="Hoeltig D."/>
            <person name="Waldmann K.H."/>
            <person name="Becher P."/>
        </authorList>
    </citation>
    <scope>NUCLEOTIDE SEQUENCE [LARGE SCALE GENOMIC DNA]</scope>
    <source>
        <strain evidence="54">PPgV_903/Ger/2013</strain>
    </source>
</reference>
<dbReference type="GO" id="GO:0044167">
    <property type="term" value="C:host cell endoplasmic reticulum membrane"/>
    <property type="evidence" value="ECO:0007669"/>
    <property type="project" value="UniProtKB-SubCell"/>
</dbReference>
<dbReference type="SMART" id="SM00487">
    <property type="entry name" value="DEXDc"/>
    <property type="match status" value="1"/>
</dbReference>
<dbReference type="InterPro" id="IPR009003">
    <property type="entry name" value="Peptidase_S1_PA"/>
</dbReference>
<evidence type="ECO:0000256" key="30">
    <source>
        <dbReference type="ARBA" id="ARBA00022844"/>
    </source>
</evidence>
<dbReference type="InterPro" id="IPR027417">
    <property type="entry name" value="P-loop_NTPase"/>
</dbReference>
<keyword evidence="26" id="KW-0788">Thiol protease</keyword>
<organism evidence="54 55">
    <name type="scientific">Pegivirus suis</name>
    <dbReference type="NCBI Taxonomy" id="3052614"/>
    <lineage>
        <taxon>Viruses</taxon>
        <taxon>Riboviria</taxon>
        <taxon>Orthornavirae</taxon>
        <taxon>Kitrinoviricota</taxon>
        <taxon>Flasuviricetes</taxon>
        <taxon>Amarillovirales</taxon>
        <taxon>Flaviviridae</taxon>
        <taxon>Pegivirus</taxon>
    </lineage>
</organism>
<evidence type="ECO:0000256" key="29">
    <source>
        <dbReference type="ARBA" id="ARBA00022840"/>
    </source>
</evidence>
<dbReference type="GO" id="GO:0005524">
    <property type="term" value="F:ATP binding"/>
    <property type="evidence" value="ECO:0007669"/>
    <property type="project" value="UniProtKB-KW"/>
</dbReference>
<evidence type="ECO:0000256" key="19">
    <source>
        <dbReference type="ARBA" id="ARBA00022692"/>
    </source>
</evidence>
<keyword evidence="30" id="KW-0946">Virion</keyword>
<keyword evidence="21" id="KW-0479">Metal-binding</keyword>
<comment type="subcellular location">
    <subcellularLocation>
        <location evidence="4">Host cytoplasm</location>
    </subcellularLocation>
    <subcellularLocation>
        <location evidence="2">Host endoplasmic reticulum membrane</location>
        <topology evidence="2">Multi-pass membrane protein</topology>
    </subcellularLocation>
    <subcellularLocation>
        <location evidence="5">Host endoplasmic reticulum membrane</location>
        <topology evidence="5">Peripheral membrane protein</topology>
    </subcellularLocation>
    <subcellularLocation>
        <location evidence="1">Host nucleus</location>
    </subcellularLocation>
    <subcellularLocation>
        <location evidence="3">Virion membrane</location>
    </subcellularLocation>
</comment>
<dbReference type="GO" id="GO:0055036">
    <property type="term" value="C:virion membrane"/>
    <property type="evidence" value="ECO:0007669"/>
    <property type="project" value="UniProtKB-SubCell"/>
</dbReference>
<dbReference type="SUPFAM" id="SSF56672">
    <property type="entry name" value="DNA/RNA polymerases"/>
    <property type="match status" value="1"/>
</dbReference>
<evidence type="ECO:0000256" key="7">
    <source>
        <dbReference type="ARBA" id="ARBA00022448"/>
    </source>
</evidence>
<evidence type="ECO:0000256" key="45">
    <source>
        <dbReference type="ARBA" id="ARBA00023303"/>
    </source>
</evidence>
<keyword evidence="7" id="KW-0813">Transport</keyword>
<keyword evidence="25" id="KW-0347">Helicase</keyword>
<dbReference type="GO" id="GO:0052170">
    <property type="term" value="P:symbiont-mediated suppression of host innate immune response"/>
    <property type="evidence" value="ECO:0007669"/>
    <property type="project" value="UniProtKB-KW"/>
</dbReference>
<evidence type="ECO:0000259" key="51">
    <source>
        <dbReference type="PROSITE" id="PS51192"/>
    </source>
</evidence>
<evidence type="ECO:0000256" key="37">
    <source>
        <dbReference type="ARBA" id="ARBA00023065"/>
    </source>
</evidence>
<keyword evidence="36" id="KW-1072">Activation of host autophagy by virus</keyword>
<keyword evidence="19 49" id="KW-0812">Transmembrane</keyword>
<evidence type="ECO:0000256" key="36">
    <source>
        <dbReference type="ARBA" id="ARBA00023050"/>
    </source>
</evidence>
<dbReference type="Gene3D" id="2.40.10.120">
    <property type="match status" value="1"/>
</dbReference>
<dbReference type="Gene3D" id="3.40.50.300">
    <property type="entry name" value="P-loop containing nucleotide triphosphate hydrolases"/>
    <property type="match status" value="2"/>
</dbReference>
<keyword evidence="29" id="KW-0067">ATP-binding</keyword>
<evidence type="ECO:0000256" key="47">
    <source>
        <dbReference type="ARBA" id="ARBA00047984"/>
    </source>
</evidence>
<keyword evidence="43" id="KW-0899">Viral immunoevasion</keyword>
<keyword evidence="8" id="KW-1113">Inhibition of host RLR pathway by virus</keyword>
<dbReference type="InterPro" id="IPR001490">
    <property type="entry name" value="HCV_NS4b"/>
</dbReference>
<dbReference type="GO" id="GO:0003724">
    <property type="term" value="F:RNA helicase activity"/>
    <property type="evidence" value="ECO:0007669"/>
    <property type="project" value="UniProtKB-EC"/>
</dbReference>
<keyword evidence="38 49" id="KW-0472">Membrane</keyword>
<dbReference type="GO" id="GO:0004197">
    <property type="term" value="F:cysteine-type endopeptidase activity"/>
    <property type="evidence" value="ECO:0007669"/>
    <property type="project" value="InterPro"/>
</dbReference>
<comment type="catalytic activity">
    <reaction evidence="46">
        <text>a ribonucleoside 5'-triphosphate + H2O = a ribonucleoside 5'-diphosphate + phosphate + H(+)</text>
        <dbReference type="Rhea" id="RHEA:23680"/>
        <dbReference type="ChEBI" id="CHEBI:15377"/>
        <dbReference type="ChEBI" id="CHEBI:15378"/>
        <dbReference type="ChEBI" id="CHEBI:43474"/>
        <dbReference type="ChEBI" id="CHEBI:57930"/>
        <dbReference type="ChEBI" id="CHEBI:61557"/>
        <dbReference type="EC" id="3.6.1.15"/>
    </reaction>
</comment>
<dbReference type="InterPro" id="IPR013192">
    <property type="entry name" value="HCV_NS5A_1a"/>
</dbReference>
<keyword evidence="9" id="KW-0696">RNA-directed RNA polymerase</keyword>
<dbReference type="GO" id="GO:0019087">
    <property type="term" value="P:symbiont-mediated transformation of host cell"/>
    <property type="evidence" value="ECO:0007669"/>
    <property type="project" value="InterPro"/>
</dbReference>
<dbReference type="Pfam" id="PF01001">
    <property type="entry name" value="HCV_NS4b"/>
    <property type="match status" value="1"/>
</dbReference>
<evidence type="ECO:0000256" key="4">
    <source>
        <dbReference type="ARBA" id="ARBA00004192"/>
    </source>
</evidence>
<dbReference type="GO" id="GO:0039520">
    <property type="term" value="P:symbiont-mediated activation of host autophagy"/>
    <property type="evidence" value="ECO:0007669"/>
    <property type="project" value="UniProtKB-KW"/>
</dbReference>
<evidence type="ECO:0000256" key="8">
    <source>
        <dbReference type="ARBA" id="ARBA00022482"/>
    </source>
</evidence>
<evidence type="ECO:0000256" key="9">
    <source>
        <dbReference type="ARBA" id="ARBA00022484"/>
    </source>
</evidence>
<dbReference type="GO" id="GO:0003723">
    <property type="term" value="F:RNA binding"/>
    <property type="evidence" value="ECO:0007669"/>
    <property type="project" value="UniProtKB-KW"/>
</dbReference>
<evidence type="ECO:0000256" key="2">
    <source>
        <dbReference type="ARBA" id="ARBA00004153"/>
    </source>
</evidence>
<evidence type="ECO:0000256" key="34">
    <source>
        <dbReference type="ARBA" id="ARBA00022989"/>
    </source>
</evidence>
<keyword evidence="32" id="KW-0694">RNA-binding</keyword>
<dbReference type="Gene3D" id="3.30.70.270">
    <property type="match status" value="2"/>
</dbReference>
<dbReference type="GO" id="GO:0019028">
    <property type="term" value="C:viral capsid"/>
    <property type="evidence" value="ECO:0007669"/>
    <property type="project" value="UniProtKB-KW"/>
</dbReference>
<evidence type="ECO:0000256" key="33">
    <source>
        <dbReference type="ARBA" id="ARBA00022953"/>
    </source>
</evidence>
<keyword evidence="40" id="KW-1038">Host endoplasmic reticulum</keyword>